<dbReference type="HOGENOM" id="CLU_121850_1_0_9"/>
<dbReference type="PROSITE" id="PS00194">
    <property type="entry name" value="THIOREDOXIN_1"/>
    <property type="match status" value="1"/>
</dbReference>
<dbReference type="Proteomes" id="UP000007392">
    <property type="component" value="Chromosome"/>
</dbReference>
<protein>
    <submittedName>
        <fullName evidence="2">Thioredoxin</fullName>
    </submittedName>
</protein>
<dbReference type="CDD" id="cd02947">
    <property type="entry name" value="TRX_family"/>
    <property type="match status" value="1"/>
</dbReference>
<dbReference type="PATRIC" id="fig|997761.3.peg.1920"/>
<dbReference type="InterPro" id="IPR017937">
    <property type="entry name" value="Thioredoxin_CS"/>
</dbReference>
<dbReference type="PANTHER" id="PTHR10438">
    <property type="entry name" value="THIOREDOXIN"/>
    <property type="match status" value="1"/>
</dbReference>
<dbReference type="InterPro" id="IPR050620">
    <property type="entry name" value="Thioredoxin_H-type-like"/>
</dbReference>
<dbReference type="KEGG" id="pmw:B2K_09860"/>
<feature type="domain" description="Thioredoxin" evidence="1">
    <location>
        <begin position="39"/>
        <end position="160"/>
    </location>
</feature>
<dbReference type="SUPFAM" id="SSF52833">
    <property type="entry name" value="Thioredoxin-like"/>
    <property type="match status" value="1"/>
</dbReference>
<dbReference type="PROSITE" id="PS51352">
    <property type="entry name" value="THIOREDOXIN_2"/>
    <property type="match status" value="1"/>
</dbReference>
<evidence type="ECO:0000313" key="3">
    <source>
        <dbReference type="Proteomes" id="UP000007392"/>
    </source>
</evidence>
<dbReference type="InterPro" id="IPR013766">
    <property type="entry name" value="Thioredoxin_domain"/>
</dbReference>
<sequence>MKKLGIFLAVILVLFGGLYFVNQQSNQAKYGKHMDNVYGVTPDKLHPETLKLLDDPNYQSIILPAALDKKLAAKEDFFVYYFASTCPHCKVTTPELMPVAKELGVQMNQFNLEEFKDGWKKYNLEYTPTLVYYKGGQEVDRLVGEQKAPELKAFIEKHNKK</sequence>
<dbReference type="OrthoDB" id="32134at2"/>
<evidence type="ECO:0000313" key="2">
    <source>
        <dbReference type="EMBL" id="AFH61024.1"/>
    </source>
</evidence>
<reference evidence="2 3" key="1">
    <citation type="submission" date="2013-06" db="EMBL/GenBank/DDBJ databases">
        <title>Complete genome sequence of Paenibacillus mucilaginosus K02.</title>
        <authorList>
            <person name="Xiao B."/>
            <person name="Sun L."/>
            <person name="Xiao L."/>
            <person name="Lian B."/>
        </authorList>
    </citation>
    <scope>NUCLEOTIDE SEQUENCE [LARGE SCALE GENOMIC DNA]</scope>
    <source>
        <strain evidence="2 3">K02</strain>
    </source>
</reference>
<evidence type="ECO:0000259" key="1">
    <source>
        <dbReference type="PROSITE" id="PS51352"/>
    </source>
</evidence>
<accession>I0BF77</accession>
<dbReference type="AlphaFoldDB" id="I0BF77"/>
<dbReference type="Gene3D" id="3.40.30.10">
    <property type="entry name" value="Glutaredoxin"/>
    <property type="match status" value="1"/>
</dbReference>
<name>I0BF77_9BACL</name>
<gene>
    <name evidence="2" type="ORF">B2K_09860</name>
</gene>
<dbReference type="PANTHER" id="PTHR10438:SF468">
    <property type="entry name" value="THIOREDOXIN-1-RELATED"/>
    <property type="match status" value="1"/>
</dbReference>
<dbReference type="Pfam" id="PF00085">
    <property type="entry name" value="Thioredoxin"/>
    <property type="match status" value="1"/>
</dbReference>
<dbReference type="InterPro" id="IPR036249">
    <property type="entry name" value="Thioredoxin-like_sf"/>
</dbReference>
<proteinExistence type="predicted"/>
<organism evidence="2 3">
    <name type="scientific">Paenibacillus mucilaginosus K02</name>
    <dbReference type="NCBI Taxonomy" id="997761"/>
    <lineage>
        <taxon>Bacteria</taxon>
        <taxon>Bacillati</taxon>
        <taxon>Bacillota</taxon>
        <taxon>Bacilli</taxon>
        <taxon>Bacillales</taxon>
        <taxon>Paenibacillaceae</taxon>
        <taxon>Paenibacillus</taxon>
    </lineage>
</organism>
<dbReference type="EMBL" id="CP003422">
    <property type="protein sequence ID" value="AFH61024.1"/>
    <property type="molecule type" value="Genomic_DNA"/>
</dbReference>
<dbReference type="RefSeq" id="WP_014650125.1">
    <property type="nucleotide sequence ID" value="NC_017672.3"/>
</dbReference>